<evidence type="ECO:0000256" key="6">
    <source>
        <dbReference type="ARBA" id="ARBA00022989"/>
    </source>
</evidence>
<keyword evidence="5 9" id="KW-0999">Mitochondrion inner membrane</keyword>
<keyword evidence="13" id="KW-1185">Reference proteome</keyword>
<protein>
    <recommendedName>
        <fullName evidence="3 9">Cytochrome c oxidase assembly protein COX20, mitochondrial</fullName>
    </recommendedName>
</protein>
<name>A0A6G1FY59_9PEZI</name>
<feature type="compositionally biased region" description="Basic and acidic residues" evidence="10">
    <location>
        <begin position="10"/>
        <end position="23"/>
    </location>
</feature>
<feature type="compositionally biased region" description="Basic and acidic residues" evidence="10">
    <location>
        <begin position="201"/>
        <end position="230"/>
    </location>
</feature>
<proteinExistence type="inferred from homology"/>
<sequence length="237" mass="27584">MADDTSQQGEHVEEQRREVERRTSARRSNIKKDYERPTDPTQLHPFDPEYERPTTKPKHGVWSLLDRARAPGKSQEVWLTEEEMPKYRMPEAKPRAPGAKPDENDPVEKNVWNAMEMLGVDNFMVAIRTRCVRNAFMTGLGMGFGMTALRLIMRKSKGAATWGVLTSAGTSSLVFPYCLYKNRLEKSHMQRAVDISQQKKIAAEKKREEDRAARRKAKEEEDQRREEAKRKSTWKFW</sequence>
<gene>
    <name evidence="12 14" type="ORF">P152DRAFT_475520</name>
</gene>
<evidence type="ECO:0000256" key="1">
    <source>
        <dbReference type="ARBA" id="ARBA00004273"/>
    </source>
</evidence>
<evidence type="ECO:0000313" key="12">
    <source>
        <dbReference type="EMBL" id="KAF1810698.1"/>
    </source>
</evidence>
<keyword evidence="8 9" id="KW-0472">Membrane</keyword>
<evidence type="ECO:0000256" key="2">
    <source>
        <dbReference type="ARBA" id="ARBA00009575"/>
    </source>
</evidence>
<evidence type="ECO:0000256" key="5">
    <source>
        <dbReference type="ARBA" id="ARBA00022792"/>
    </source>
</evidence>
<evidence type="ECO:0000256" key="11">
    <source>
        <dbReference type="SAM" id="Phobius"/>
    </source>
</evidence>
<dbReference type="Proteomes" id="UP000504638">
    <property type="component" value="Unplaced"/>
</dbReference>
<feature type="transmembrane region" description="Helical" evidence="11">
    <location>
        <begin position="159"/>
        <end position="180"/>
    </location>
</feature>
<evidence type="ECO:0000313" key="13">
    <source>
        <dbReference type="Proteomes" id="UP000504638"/>
    </source>
</evidence>
<dbReference type="GO" id="GO:0033617">
    <property type="term" value="P:mitochondrial respiratory chain complex IV assembly"/>
    <property type="evidence" value="ECO:0007669"/>
    <property type="project" value="InterPro"/>
</dbReference>
<comment type="similarity">
    <text evidence="2 9">Belongs to the COX20 family.</text>
</comment>
<evidence type="ECO:0000313" key="14">
    <source>
        <dbReference type="RefSeq" id="XP_033532329.1"/>
    </source>
</evidence>
<dbReference type="GO" id="GO:0005743">
    <property type="term" value="C:mitochondrial inner membrane"/>
    <property type="evidence" value="ECO:0007669"/>
    <property type="project" value="UniProtKB-SubCell"/>
</dbReference>
<dbReference type="Pfam" id="PF12597">
    <property type="entry name" value="Cox20"/>
    <property type="match status" value="1"/>
</dbReference>
<evidence type="ECO:0000256" key="10">
    <source>
        <dbReference type="SAM" id="MobiDB-lite"/>
    </source>
</evidence>
<dbReference type="RefSeq" id="XP_033532329.1">
    <property type="nucleotide sequence ID" value="XM_033681424.1"/>
</dbReference>
<dbReference type="PANTHER" id="PTHR31586:SF1">
    <property type="entry name" value="CYTOCHROME C OXIDASE ASSEMBLY PROTEIN COX20, MITOCHONDRIAL"/>
    <property type="match status" value="1"/>
</dbReference>
<evidence type="ECO:0000256" key="4">
    <source>
        <dbReference type="ARBA" id="ARBA00022692"/>
    </source>
</evidence>
<reference evidence="12 14" key="1">
    <citation type="submission" date="2020-01" db="EMBL/GenBank/DDBJ databases">
        <authorList>
            <consortium name="DOE Joint Genome Institute"/>
            <person name="Haridas S."/>
            <person name="Albert R."/>
            <person name="Binder M."/>
            <person name="Bloem J."/>
            <person name="Labutti K."/>
            <person name="Salamov A."/>
            <person name="Andreopoulos B."/>
            <person name="Baker S.E."/>
            <person name="Barry K."/>
            <person name="Bills G."/>
            <person name="Bluhm B.H."/>
            <person name="Cannon C."/>
            <person name="Castanera R."/>
            <person name="Culley D.E."/>
            <person name="Daum C."/>
            <person name="Ezra D."/>
            <person name="Gonzalez J.B."/>
            <person name="Henrissat B."/>
            <person name="Kuo A."/>
            <person name="Liang C."/>
            <person name="Lipzen A."/>
            <person name="Lutzoni F."/>
            <person name="Magnuson J."/>
            <person name="Mondo S."/>
            <person name="Nolan M."/>
            <person name="Ohm R."/>
            <person name="Pangilinan J."/>
            <person name="Park H.-J."/>
            <person name="Ramirez L."/>
            <person name="Alfaro M."/>
            <person name="Sun H."/>
            <person name="Tritt A."/>
            <person name="Yoshinaga Y."/>
            <person name="Zwiers L.-H."/>
            <person name="Turgeon B.G."/>
            <person name="Goodwin S.B."/>
            <person name="Spatafora J.W."/>
            <person name="Crous P.W."/>
            <person name="Grigoriev I.V."/>
        </authorList>
    </citation>
    <scope>NUCLEOTIDE SEQUENCE</scope>
    <source>
        <strain evidence="12 14">CBS 781.70</strain>
    </source>
</reference>
<accession>A0A6G1FY59</accession>
<dbReference type="OrthoDB" id="14603at2759"/>
<reference evidence="14" key="3">
    <citation type="submission" date="2025-04" db="UniProtKB">
        <authorList>
            <consortium name="RefSeq"/>
        </authorList>
    </citation>
    <scope>IDENTIFICATION</scope>
    <source>
        <strain evidence="14">CBS 781.70</strain>
    </source>
</reference>
<comment type="subcellular location">
    <subcellularLocation>
        <location evidence="1 9">Mitochondrion inner membrane</location>
    </subcellularLocation>
</comment>
<keyword evidence="6 11" id="KW-1133">Transmembrane helix</keyword>
<dbReference type="EMBL" id="ML975165">
    <property type="protein sequence ID" value="KAF1810698.1"/>
    <property type="molecule type" value="Genomic_DNA"/>
</dbReference>
<dbReference type="PANTHER" id="PTHR31586">
    <property type="entry name" value="CYTOCHROME C OXIDASE PROTEIN 20"/>
    <property type="match status" value="1"/>
</dbReference>
<dbReference type="GeneID" id="54421994"/>
<evidence type="ECO:0000256" key="7">
    <source>
        <dbReference type="ARBA" id="ARBA00023128"/>
    </source>
</evidence>
<keyword evidence="7 9" id="KW-0496">Mitochondrion</keyword>
<evidence type="ECO:0000256" key="8">
    <source>
        <dbReference type="ARBA" id="ARBA00023136"/>
    </source>
</evidence>
<evidence type="ECO:0000256" key="9">
    <source>
        <dbReference type="PIRNR" id="PIRNR007871"/>
    </source>
</evidence>
<feature type="region of interest" description="Disordered" evidence="10">
    <location>
        <begin position="1"/>
        <end position="63"/>
    </location>
</feature>
<feature type="region of interest" description="Disordered" evidence="10">
    <location>
        <begin position="196"/>
        <end position="237"/>
    </location>
</feature>
<keyword evidence="4 11" id="KW-0812">Transmembrane</keyword>
<comment type="function">
    <text evidence="9">Involved in the assembly of the cytochrome c oxidase complex.</text>
</comment>
<reference evidence="14" key="2">
    <citation type="submission" date="2020-04" db="EMBL/GenBank/DDBJ databases">
        <authorList>
            <consortium name="NCBI Genome Project"/>
        </authorList>
    </citation>
    <scope>NUCLEOTIDE SEQUENCE</scope>
    <source>
        <strain evidence="14">CBS 781.70</strain>
    </source>
</reference>
<dbReference type="InterPro" id="IPR022533">
    <property type="entry name" value="Cox20"/>
</dbReference>
<evidence type="ECO:0000256" key="3">
    <source>
        <dbReference type="ARBA" id="ARBA00017689"/>
    </source>
</evidence>
<organism evidence="12">
    <name type="scientific">Eremomyces bilateralis CBS 781.70</name>
    <dbReference type="NCBI Taxonomy" id="1392243"/>
    <lineage>
        <taxon>Eukaryota</taxon>
        <taxon>Fungi</taxon>
        <taxon>Dikarya</taxon>
        <taxon>Ascomycota</taxon>
        <taxon>Pezizomycotina</taxon>
        <taxon>Dothideomycetes</taxon>
        <taxon>Dothideomycetes incertae sedis</taxon>
        <taxon>Eremomycetales</taxon>
        <taxon>Eremomycetaceae</taxon>
        <taxon>Eremomyces</taxon>
    </lineage>
</organism>
<dbReference type="AlphaFoldDB" id="A0A6G1FY59"/>
<dbReference type="PIRSF" id="PIRSF007871">
    <property type="entry name" value="Cox20"/>
    <property type="match status" value="1"/>
</dbReference>
<feature type="transmembrane region" description="Helical" evidence="11">
    <location>
        <begin position="134"/>
        <end position="153"/>
    </location>
</feature>